<dbReference type="AlphaFoldDB" id="A0A3B0RHF5"/>
<dbReference type="PANTHER" id="PTHR43096:SF10">
    <property type="entry name" value="CHAPERONE PROTEIN DNAJ A6, CHLOROPLASTIC"/>
    <property type="match status" value="1"/>
</dbReference>
<dbReference type="CDD" id="cd10747">
    <property type="entry name" value="DnaJ_C"/>
    <property type="match status" value="1"/>
</dbReference>
<organism evidence="7">
    <name type="scientific">hydrothermal vent metagenome</name>
    <dbReference type="NCBI Taxonomy" id="652676"/>
    <lineage>
        <taxon>unclassified sequences</taxon>
        <taxon>metagenomes</taxon>
        <taxon>ecological metagenomes</taxon>
    </lineage>
</organism>
<dbReference type="GO" id="GO:0042026">
    <property type="term" value="P:protein refolding"/>
    <property type="evidence" value="ECO:0007669"/>
    <property type="project" value="TreeGrafter"/>
</dbReference>
<dbReference type="PROSITE" id="PS50076">
    <property type="entry name" value="DNAJ_2"/>
    <property type="match status" value="1"/>
</dbReference>
<dbReference type="CDD" id="cd06257">
    <property type="entry name" value="DnaJ"/>
    <property type="match status" value="1"/>
</dbReference>
<evidence type="ECO:0000256" key="1">
    <source>
        <dbReference type="ARBA" id="ARBA00022723"/>
    </source>
</evidence>
<gene>
    <name evidence="7" type="ORF">MNBD_ALPHA02-593</name>
</gene>
<evidence type="ECO:0000256" key="3">
    <source>
        <dbReference type="ARBA" id="ARBA00022771"/>
    </source>
</evidence>
<dbReference type="PRINTS" id="PR00625">
    <property type="entry name" value="JDOMAIN"/>
</dbReference>
<keyword evidence="1" id="KW-0479">Metal-binding</keyword>
<name>A0A3B0RHF5_9ZZZZ</name>
<dbReference type="EMBL" id="UOED01000076">
    <property type="protein sequence ID" value="VAV92480.1"/>
    <property type="molecule type" value="Genomic_DNA"/>
</dbReference>
<protein>
    <submittedName>
        <fullName evidence="7">DnaJ-class molecular chaperone CbpA</fullName>
    </submittedName>
</protein>
<feature type="region of interest" description="Disordered" evidence="5">
    <location>
        <begin position="64"/>
        <end position="94"/>
    </location>
</feature>
<feature type="domain" description="J" evidence="6">
    <location>
        <begin position="3"/>
        <end position="68"/>
    </location>
</feature>
<proteinExistence type="predicted"/>
<evidence type="ECO:0000256" key="2">
    <source>
        <dbReference type="ARBA" id="ARBA00022737"/>
    </source>
</evidence>
<sequence length="298" mass="32393">MKDPYSVLGVSKSASDAELKKTYRTLAKKLHPDINSGDEEVAERFKEVSAAYGLLRDKELRGRYDRGEINPDGSEKGFAGGGGGGFHPHAGGAGRFGDGFDPEEIFASIFGGRRQQQPRRQKGPDVNYLLKVDFLDAIKGGKKTLTLENNKTLNVTIPENVKEGQKIRLKGQGAQGINGGPAGDAIIEISVKPHGFFRREGNDIHLDLPITLEEAVLGEKVNIPTTTGKVAMTIPKGSSSGRVLRLKGKGATDPKTKARGDQYVKLQIMLPPEPDEALEKAIKKWAKDKKQDVRTHMA</sequence>
<accession>A0A3B0RHF5</accession>
<dbReference type="Gene3D" id="1.10.287.110">
    <property type="entry name" value="DnaJ domain"/>
    <property type="match status" value="1"/>
</dbReference>
<dbReference type="Pfam" id="PF00226">
    <property type="entry name" value="DnaJ"/>
    <property type="match status" value="1"/>
</dbReference>
<dbReference type="SUPFAM" id="SSF49493">
    <property type="entry name" value="HSP40/DnaJ peptide-binding domain"/>
    <property type="match status" value="2"/>
</dbReference>
<keyword evidence="3" id="KW-0863">Zinc-finger</keyword>
<evidence type="ECO:0000256" key="4">
    <source>
        <dbReference type="ARBA" id="ARBA00022833"/>
    </source>
</evidence>
<evidence type="ECO:0000259" key="6">
    <source>
        <dbReference type="PROSITE" id="PS50076"/>
    </source>
</evidence>
<dbReference type="Pfam" id="PF01556">
    <property type="entry name" value="DnaJ_C"/>
    <property type="match status" value="1"/>
</dbReference>
<dbReference type="InterPro" id="IPR008971">
    <property type="entry name" value="HSP40/DnaJ_pept-bd"/>
</dbReference>
<dbReference type="PANTHER" id="PTHR43096">
    <property type="entry name" value="DNAJ HOMOLOG 1, MITOCHONDRIAL-RELATED"/>
    <property type="match status" value="1"/>
</dbReference>
<dbReference type="InterPro" id="IPR001623">
    <property type="entry name" value="DnaJ_domain"/>
</dbReference>
<dbReference type="SUPFAM" id="SSF46565">
    <property type="entry name" value="Chaperone J-domain"/>
    <property type="match status" value="1"/>
</dbReference>
<dbReference type="SMART" id="SM00271">
    <property type="entry name" value="DnaJ"/>
    <property type="match status" value="1"/>
</dbReference>
<keyword evidence="4" id="KW-0862">Zinc</keyword>
<keyword evidence="2" id="KW-0677">Repeat</keyword>
<evidence type="ECO:0000256" key="5">
    <source>
        <dbReference type="SAM" id="MobiDB-lite"/>
    </source>
</evidence>
<feature type="compositionally biased region" description="Gly residues" evidence="5">
    <location>
        <begin position="78"/>
        <end position="94"/>
    </location>
</feature>
<dbReference type="InterPro" id="IPR002939">
    <property type="entry name" value="DnaJ_C"/>
</dbReference>
<dbReference type="InterPro" id="IPR036869">
    <property type="entry name" value="J_dom_sf"/>
</dbReference>
<dbReference type="FunFam" id="2.60.260.20:FF:000005">
    <property type="entry name" value="Chaperone protein dnaJ 1, mitochondrial"/>
    <property type="match status" value="1"/>
</dbReference>
<dbReference type="GO" id="GO:0008270">
    <property type="term" value="F:zinc ion binding"/>
    <property type="evidence" value="ECO:0007669"/>
    <property type="project" value="UniProtKB-KW"/>
</dbReference>
<dbReference type="GO" id="GO:0005737">
    <property type="term" value="C:cytoplasm"/>
    <property type="evidence" value="ECO:0007669"/>
    <property type="project" value="TreeGrafter"/>
</dbReference>
<dbReference type="GO" id="GO:0051082">
    <property type="term" value="F:unfolded protein binding"/>
    <property type="evidence" value="ECO:0007669"/>
    <property type="project" value="InterPro"/>
</dbReference>
<reference evidence="7" key="1">
    <citation type="submission" date="2018-06" db="EMBL/GenBank/DDBJ databases">
        <authorList>
            <person name="Zhirakovskaya E."/>
        </authorList>
    </citation>
    <scope>NUCLEOTIDE SEQUENCE</scope>
</reference>
<feature type="compositionally biased region" description="Basic and acidic residues" evidence="5">
    <location>
        <begin position="64"/>
        <end position="75"/>
    </location>
</feature>
<evidence type="ECO:0000313" key="7">
    <source>
        <dbReference type="EMBL" id="VAV92480.1"/>
    </source>
</evidence>
<dbReference type="Gene3D" id="2.60.260.20">
    <property type="entry name" value="Urease metallochaperone UreE, N-terminal domain"/>
    <property type="match status" value="2"/>
</dbReference>